<dbReference type="Proteomes" id="UP001202328">
    <property type="component" value="Unassembled WGS sequence"/>
</dbReference>
<accession>A0AAD4XUE5</accession>
<evidence type="ECO:0000313" key="1">
    <source>
        <dbReference type="EMBL" id="KAI3945880.1"/>
    </source>
</evidence>
<evidence type="ECO:0000313" key="2">
    <source>
        <dbReference type="Proteomes" id="UP001202328"/>
    </source>
</evidence>
<organism evidence="1 2">
    <name type="scientific">Papaver atlanticum</name>
    <dbReference type="NCBI Taxonomy" id="357466"/>
    <lineage>
        <taxon>Eukaryota</taxon>
        <taxon>Viridiplantae</taxon>
        <taxon>Streptophyta</taxon>
        <taxon>Embryophyta</taxon>
        <taxon>Tracheophyta</taxon>
        <taxon>Spermatophyta</taxon>
        <taxon>Magnoliopsida</taxon>
        <taxon>Ranunculales</taxon>
        <taxon>Papaveraceae</taxon>
        <taxon>Papaveroideae</taxon>
        <taxon>Papaver</taxon>
    </lineage>
</organism>
<sequence length="95" mass="10882">MFSSKQLPVDDCIPRPRTTVLKSGLIKRVPSGKRSLEQRWEEKKKIMTSLGDIESGVGSRPQTFALFPSGSLDRITNRRSTRLDIKQTNFRRNSF</sequence>
<comment type="caution">
    <text evidence="1">The sequence shown here is derived from an EMBL/GenBank/DDBJ whole genome shotgun (WGS) entry which is preliminary data.</text>
</comment>
<proteinExistence type="predicted"/>
<gene>
    <name evidence="1" type="ORF">MKW98_023154</name>
</gene>
<protein>
    <submittedName>
        <fullName evidence="1">Uncharacterized protein</fullName>
    </submittedName>
</protein>
<name>A0AAD4XUE5_9MAGN</name>
<reference evidence="1" key="1">
    <citation type="submission" date="2022-04" db="EMBL/GenBank/DDBJ databases">
        <title>A functionally conserved STORR gene fusion in Papaver species that diverged 16.8 million years ago.</title>
        <authorList>
            <person name="Catania T."/>
        </authorList>
    </citation>
    <scope>NUCLEOTIDE SEQUENCE</scope>
    <source>
        <strain evidence="1">S-188037</strain>
    </source>
</reference>
<keyword evidence="2" id="KW-1185">Reference proteome</keyword>
<dbReference type="AlphaFoldDB" id="A0AAD4XUE5"/>
<dbReference type="EMBL" id="JAJJMB010003726">
    <property type="protein sequence ID" value="KAI3945880.1"/>
    <property type="molecule type" value="Genomic_DNA"/>
</dbReference>